<reference evidence="9 10" key="1">
    <citation type="submission" date="2020-08" db="EMBL/GenBank/DDBJ databases">
        <title>Genome public.</title>
        <authorList>
            <person name="Liu C."/>
            <person name="Sun Q."/>
        </authorList>
    </citation>
    <scope>NUCLEOTIDE SEQUENCE [LARGE SCALE GENOMIC DNA]</scope>
    <source>
        <strain evidence="9 10">BX2</strain>
    </source>
</reference>
<evidence type="ECO:0000256" key="3">
    <source>
        <dbReference type="ARBA" id="ARBA00022729"/>
    </source>
</evidence>
<feature type="domain" description="SusD-like N-terminal" evidence="8">
    <location>
        <begin position="93"/>
        <end position="209"/>
    </location>
</feature>
<evidence type="ECO:0000256" key="2">
    <source>
        <dbReference type="ARBA" id="ARBA00006275"/>
    </source>
</evidence>
<keyword evidence="10" id="KW-1185">Reference proteome</keyword>
<dbReference type="RefSeq" id="WP_186960418.1">
    <property type="nucleotide sequence ID" value="NZ_JACOOI010000020.1"/>
</dbReference>
<dbReference type="Pfam" id="PF14322">
    <property type="entry name" value="SusD-like_3"/>
    <property type="match status" value="1"/>
</dbReference>
<keyword evidence="5" id="KW-0998">Cell outer membrane</keyword>
<feature type="domain" description="RagB/SusD" evidence="7">
    <location>
        <begin position="286"/>
        <end position="560"/>
    </location>
</feature>
<keyword evidence="4" id="KW-0472">Membrane</keyword>
<dbReference type="InterPro" id="IPR012944">
    <property type="entry name" value="SusD_RagB_dom"/>
</dbReference>
<evidence type="ECO:0000256" key="4">
    <source>
        <dbReference type="ARBA" id="ARBA00023136"/>
    </source>
</evidence>
<dbReference type="Proteomes" id="UP000644010">
    <property type="component" value="Unassembled WGS sequence"/>
</dbReference>
<evidence type="ECO:0000256" key="6">
    <source>
        <dbReference type="SAM" id="SignalP"/>
    </source>
</evidence>
<dbReference type="EMBL" id="JACOOI010000020">
    <property type="protein sequence ID" value="MBC5644549.1"/>
    <property type="molecule type" value="Genomic_DNA"/>
</dbReference>
<dbReference type="Pfam" id="PF07980">
    <property type="entry name" value="SusD_RagB"/>
    <property type="match status" value="1"/>
</dbReference>
<keyword evidence="3 6" id="KW-0732">Signal</keyword>
<organism evidence="9 10">
    <name type="scientific">Parabacteroides segnis</name>
    <dbReference type="NCBI Taxonomy" id="2763058"/>
    <lineage>
        <taxon>Bacteria</taxon>
        <taxon>Pseudomonadati</taxon>
        <taxon>Bacteroidota</taxon>
        <taxon>Bacteroidia</taxon>
        <taxon>Bacteroidales</taxon>
        <taxon>Tannerellaceae</taxon>
        <taxon>Parabacteroides</taxon>
    </lineage>
</organism>
<name>A0ABR7E462_9BACT</name>
<comment type="caution">
    <text evidence="9">The sequence shown here is derived from an EMBL/GenBank/DDBJ whole genome shotgun (WGS) entry which is preliminary data.</text>
</comment>
<evidence type="ECO:0000313" key="10">
    <source>
        <dbReference type="Proteomes" id="UP000644010"/>
    </source>
</evidence>
<comment type="similarity">
    <text evidence="2">Belongs to the SusD family.</text>
</comment>
<dbReference type="InterPro" id="IPR033985">
    <property type="entry name" value="SusD-like_N"/>
</dbReference>
<comment type="subcellular location">
    <subcellularLocation>
        <location evidence="1">Cell outer membrane</location>
    </subcellularLocation>
</comment>
<protein>
    <submittedName>
        <fullName evidence="9">RagB/SusD family nutrient uptake outer membrane protein</fullName>
    </submittedName>
</protein>
<evidence type="ECO:0000259" key="7">
    <source>
        <dbReference type="Pfam" id="PF07980"/>
    </source>
</evidence>
<gene>
    <name evidence="9" type="ORF">H8S77_16850</name>
</gene>
<feature type="signal peptide" evidence="6">
    <location>
        <begin position="1"/>
        <end position="19"/>
    </location>
</feature>
<evidence type="ECO:0000256" key="1">
    <source>
        <dbReference type="ARBA" id="ARBA00004442"/>
    </source>
</evidence>
<evidence type="ECO:0000313" key="9">
    <source>
        <dbReference type="EMBL" id="MBC5644549.1"/>
    </source>
</evidence>
<feature type="chain" id="PRO_5045718207" evidence="6">
    <location>
        <begin position="20"/>
        <end position="569"/>
    </location>
</feature>
<dbReference type="SUPFAM" id="SSF48452">
    <property type="entry name" value="TPR-like"/>
    <property type="match status" value="1"/>
</dbReference>
<accession>A0ABR7E462</accession>
<sequence>MKKKSIYLLFLLSILTVGCENVLDKDKLDGISPDEVWNSEALADAYMNNIYAKVMPGWPDGSGSECDEAASDSLNMPDLLRGTATIDLKDIWPYDQIRNVNKLLEEIEGGTCSDNFKKRLKAQALFFRGWMYFNMVKSYGGVPLMLKTLSAADYEEAFIPRNKTSECIEQIIKDLDNAASLIGDEKWDDKNTGRIDKGAILAFKGRVLLFWASPLFNPQSDKKRWENAYDANKEALEYLTVQGKGLYPTFGDIWTVDGNCEIIMSRRYSAPDAKFAQHGIRPILYSKDMWGTDHPTLNLVNAFPMKDGSEYNSQRDSYAQLYKERDDRFYATIAYNGAEPYLKDMKDLNTRMWTYKLSNGRYADSPSSGDGMTSRAGFYRVKGLDPDITQSTVYDADVDWIEIRFAEVLMNMGEAANRIGKSDVALDVLKQIRKRANITPGVDNNYGIKATSEDEIAEAYFNERFVEFAFEGKRLDDLRRLRKFDYLRKLERRKGLILNLLQGKQAPTGMDNPDDFIDSFDPQVVNVDVETIKVKDSYYFYAIPKKHLDQNSKLEQNVGWNNGAFDPLE</sequence>
<evidence type="ECO:0000256" key="5">
    <source>
        <dbReference type="ARBA" id="ARBA00023237"/>
    </source>
</evidence>
<dbReference type="InterPro" id="IPR011990">
    <property type="entry name" value="TPR-like_helical_dom_sf"/>
</dbReference>
<evidence type="ECO:0000259" key="8">
    <source>
        <dbReference type="Pfam" id="PF14322"/>
    </source>
</evidence>
<dbReference type="Gene3D" id="1.25.40.390">
    <property type="match status" value="1"/>
</dbReference>
<proteinExistence type="inferred from homology"/>
<dbReference type="PROSITE" id="PS51257">
    <property type="entry name" value="PROKAR_LIPOPROTEIN"/>
    <property type="match status" value="1"/>
</dbReference>